<dbReference type="PANTHER" id="PTHR48111">
    <property type="entry name" value="REGULATOR OF RPOS"/>
    <property type="match status" value="1"/>
</dbReference>
<proteinExistence type="predicted"/>
<dbReference type="InterPro" id="IPR011006">
    <property type="entry name" value="CheY-like_superfamily"/>
</dbReference>
<reference evidence="10 11" key="1">
    <citation type="journal article" date="2016" name="Nat. Commun.">
        <title>Thousands of microbial genomes shed light on interconnected biogeochemical processes in an aquifer system.</title>
        <authorList>
            <person name="Anantharaman K."/>
            <person name="Brown C.T."/>
            <person name="Hug L.A."/>
            <person name="Sharon I."/>
            <person name="Castelle C.J."/>
            <person name="Probst A.J."/>
            <person name="Thomas B.C."/>
            <person name="Singh A."/>
            <person name="Wilkins M.J."/>
            <person name="Karaoz U."/>
            <person name="Brodie E.L."/>
            <person name="Williams K.H."/>
            <person name="Hubbard S.S."/>
            <person name="Banfield J.F."/>
        </authorList>
    </citation>
    <scope>NUCLEOTIDE SEQUENCE [LARGE SCALE GENOMIC DNA]</scope>
</reference>
<dbReference type="Pfam" id="PF00072">
    <property type="entry name" value="Response_reg"/>
    <property type="match status" value="1"/>
</dbReference>
<dbReference type="InterPro" id="IPR001789">
    <property type="entry name" value="Sig_transdc_resp-reg_receiver"/>
</dbReference>
<dbReference type="InterPro" id="IPR001867">
    <property type="entry name" value="OmpR/PhoB-type_DNA-bd"/>
</dbReference>
<evidence type="ECO:0000259" key="8">
    <source>
        <dbReference type="PROSITE" id="PS50110"/>
    </source>
</evidence>
<dbReference type="Gene3D" id="1.10.10.10">
    <property type="entry name" value="Winged helix-like DNA-binding domain superfamily/Winged helix DNA-binding domain"/>
    <property type="match status" value="1"/>
</dbReference>
<evidence type="ECO:0000256" key="3">
    <source>
        <dbReference type="ARBA" id="ARBA00023015"/>
    </source>
</evidence>
<dbReference type="Gene3D" id="3.40.50.2300">
    <property type="match status" value="1"/>
</dbReference>
<dbReference type="Gene3D" id="6.10.250.690">
    <property type="match status" value="1"/>
</dbReference>
<dbReference type="SMART" id="SM00448">
    <property type="entry name" value="REC"/>
    <property type="match status" value="1"/>
</dbReference>
<dbReference type="SMART" id="SM00862">
    <property type="entry name" value="Trans_reg_C"/>
    <property type="match status" value="1"/>
</dbReference>
<dbReference type="AlphaFoldDB" id="A0A1F8B645"/>
<evidence type="ECO:0000313" key="11">
    <source>
        <dbReference type="Proteomes" id="UP000176404"/>
    </source>
</evidence>
<dbReference type="STRING" id="1802517.A2892_02550"/>
<dbReference type="PROSITE" id="PS51755">
    <property type="entry name" value="OMPR_PHOB"/>
    <property type="match status" value="1"/>
</dbReference>
<keyword evidence="5" id="KW-0804">Transcription</keyword>
<comment type="caution">
    <text evidence="10">The sequence shown here is derived from an EMBL/GenBank/DDBJ whole genome shotgun (WGS) entry which is preliminary data.</text>
</comment>
<evidence type="ECO:0000256" key="6">
    <source>
        <dbReference type="PROSITE-ProRule" id="PRU00169"/>
    </source>
</evidence>
<dbReference type="CDD" id="cd17625">
    <property type="entry name" value="REC_OmpR_DrrD-like"/>
    <property type="match status" value="1"/>
</dbReference>
<dbReference type="InterPro" id="IPR039420">
    <property type="entry name" value="WalR-like"/>
</dbReference>
<dbReference type="FunFam" id="1.10.10.10:FF:000005">
    <property type="entry name" value="Two-component system response regulator"/>
    <property type="match status" value="1"/>
</dbReference>
<keyword evidence="2" id="KW-0902">Two-component regulatory system</keyword>
<evidence type="ECO:0000313" key="10">
    <source>
        <dbReference type="EMBL" id="OGM59501.1"/>
    </source>
</evidence>
<name>A0A1F8B645_9BACT</name>
<feature type="domain" description="Response regulatory" evidence="8">
    <location>
        <begin position="2"/>
        <end position="116"/>
    </location>
</feature>
<gene>
    <name evidence="10" type="ORF">A2892_02550</name>
</gene>
<keyword evidence="4 7" id="KW-0238">DNA-binding</keyword>
<dbReference type="GO" id="GO:0032993">
    <property type="term" value="C:protein-DNA complex"/>
    <property type="evidence" value="ECO:0007669"/>
    <property type="project" value="TreeGrafter"/>
</dbReference>
<dbReference type="PANTHER" id="PTHR48111:SF22">
    <property type="entry name" value="REGULATOR OF RPOS"/>
    <property type="match status" value="1"/>
</dbReference>
<evidence type="ECO:0000256" key="5">
    <source>
        <dbReference type="ARBA" id="ARBA00023163"/>
    </source>
</evidence>
<dbReference type="PROSITE" id="PS50110">
    <property type="entry name" value="RESPONSE_REGULATORY"/>
    <property type="match status" value="1"/>
</dbReference>
<accession>A0A1F8B645</accession>
<dbReference type="Pfam" id="PF00486">
    <property type="entry name" value="Trans_reg_C"/>
    <property type="match status" value="1"/>
</dbReference>
<organism evidence="10 11">
    <name type="scientific">Candidatus Woesebacteria bacterium RIFCSPLOWO2_01_FULL_39_10b</name>
    <dbReference type="NCBI Taxonomy" id="1802517"/>
    <lineage>
        <taxon>Bacteria</taxon>
        <taxon>Candidatus Woeseibacteriota</taxon>
    </lineage>
</organism>
<evidence type="ECO:0000256" key="7">
    <source>
        <dbReference type="PROSITE-ProRule" id="PRU01091"/>
    </source>
</evidence>
<feature type="modified residue" description="4-aspartylphosphate" evidence="6">
    <location>
        <position position="51"/>
    </location>
</feature>
<dbReference type="SUPFAM" id="SSF46894">
    <property type="entry name" value="C-terminal effector domain of the bipartite response regulators"/>
    <property type="match status" value="1"/>
</dbReference>
<dbReference type="GO" id="GO:0000976">
    <property type="term" value="F:transcription cis-regulatory region binding"/>
    <property type="evidence" value="ECO:0007669"/>
    <property type="project" value="TreeGrafter"/>
</dbReference>
<feature type="domain" description="OmpR/PhoB-type" evidence="9">
    <location>
        <begin position="124"/>
        <end position="224"/>
    </location>
</feature>
<dbReference type="Proteomes" id="UP000176404">
    <property type="component" value="Unassembled WGS sequence"/>
</dbReference>
<dbReference type="SUPFAM" id="SSF52172">
    <property type="entry name" value="CheY-like"/>
    <property type="match status" value="1"/>
</dbReference>
<keyword evidence="3" id="KW-0805">Transcription regulation</keyword>
<sequence length="226" mass="25670">MRVLVIEDEHKIANAVKKGLTHESYAVDVVYDGVEGYDMASSEQYDVIILDIMLPGMDGIEICKKLRAQNIHIPILMLTSKSQVEDKVLGFNSGADDYLTKPFAFAELLVRIRALTRRPQNSVGTVLTVANLTLDTTNYEVKRGGNRIRLSNKEYALLEYLMRHKNQVVTKGQIINHVWNYDADVLPNSVEVYIRHLRSKVDEPFPDKHLIHTVKGFSGYKLSEKP</sequence>
<evidence type="ECO:0000256" key="1">
    <source>
        <dbReference type="ARBA" id="ARBA00022553"/>
    </source>
</evidence>
<evidence type="ECO:0000256" key="2">
    <source>
        <dbReference type="ARBA" id="ARBA00023012"/>
    </source>
</evidence>
<dbReference type="InterPro" id="IPR016032">
    <property type="entry name" value="Sig_transdc_resp-reg_C-effctor"/>
</dbReference>
<dbReference type="GO" id="GO:0000156">
    <property type="term" value="F:phosphorelay response regulator activity"/>
    <property type="evidence" value="ECO:0007669"/>
    <property type="project" value="TreeGrafter"/>
</dbReference>
<dbReference type="InterPro" id="IPR036388">
    <property type="entry name" value="WH-like_DNA-bd_sf"/>
</dbReference>
<evidence type="ECO:0000259" key="9">
    <source>
        <dbReference type="PROSITE" id="PS51755"/>
    </source>
</evidence>
<dbReference type="CDD" id="cd00383">
    <property type="entry name" value="trans_reg_C"/>
    <property type="match status" value="1"/>
</dbReference>
<dbReference type="EMBL" id="MGHD01000019">
    <property type="protein sequence ID" value="OGM59501.1"/>
    <property type="molecule type" value="Genomic_DNA"/>
</dbReference>
<dbReference type="FunFam" id="3.40.50.2300:FF:000001">
    <property type="entry name" value="DNA-binding response regulator PhoB"/>
    <property type="match status" value="1"/>
</dbReference>
<dbReference type="GO" id="GO:0006355">
    <property type="term" value="P:regulation of DNA-templated transcription"/>
    <property type="evidence" value="ECO:0007669"/>
    <property type="project" value="InterPro"/>
</dbReference>
<keyword evidence="1 6" id="KW-0597">Phosphoprotein</keyword>
<protein>
    <submittedName>
        <fullName evidence="10">DNA-binding response regulator</fullName>
    </submittedName>
</protein>
<feature type="DNA-binding region" description="OmpR/PhoB-type" evidence="7">
    <location>
        <begin position="124"/>
        <end position="224"/>
    </location>
</feature>
<dbReference type="GO" id="GO:0005829">
    <property type="term" value="C:cytosol"/>
    <property type="evidence" value="ECO:0007669"/>
    <property type="project" value="TreeGrafter"/>
</dbReference>
<evidence type="ECO:0000256" key="4">
    <source>
        <dbReference type="ARBA" id="ARBA00023125"/>
    </source>
</evidence>